<dbReference type="Gene3D" id="1.10.225.10">
    <property type="entry name" value="Saposin-like"/>
    <property type="match status" value="2"/>
</dbReference>
<comment type="caution">
    <text evidence="4">The sequence shown here is derived from an EMBL/GenBank/DDBJ whole genome shotgun (WGS) entry which is preliminary data.</text>
</comment>
<dbReference type="PANTHER" id="PTHR11480">
    <property type="entry name" value="SAPOSIN-RELATED"/>
    <property type="match status" value="1"/>
</dbReference>
<feature type="domain" description="Saposin B-type" evidence="3">
    <location>
        <begin position="89"/>
        <end position="170"/>
    </location>
</feature>
<name>A0A9Q0KUG6_9MAGN</name>
<dbReference type="InterPro" id="IPR011001">
    <property type="entry name" value="Saposin-like"/>
</dbReference>
<dbReference type="OrthoDB" id="69496at2759"/>
<evidence type="ECO:0000256" key="2">
    <source>
        <dbReference type="ARBA" id="ARBA00023180"/>
    </source>
</evidence>
<protein>
    <recommendedName>
        <fullName evidence="3">Saposin B-type domain-containing protein</fullName>
    </recommendedName>
</protein>
<organism evidence="4 5">
    <name type="scientific">Protea cynaroides</name>
    <dbReference type="NCBI Taxonomy" id="273540"/>
    <lineage>
        <taxon>Eukaryota</taxon>
        <taxon>Viridiplantae</taxon>
        <taxon>Streptophyta</taxon>
        <taxon>Embryophyta</taxon>
        <taxon>Tracheophyta</taxon>
        <taxon>Spermatophyta</taxon>
        <taxon>Magnoliopsida</taxon>
        <taxon>Proteales</taxon>
        <taxon>Proteaceae</taxon>
        <taxon>Protea</taxon>
    </lineage>
</organism>
<evidence type="ECO:0000313" key="5">
    <source>
        <dbReference type="Proteomes" id="UP001141806"/>
    </source>
</evidence>
<dbReference type="SMART" id="SM00741">
    <property type="entry name" value="SapB"/>
    <property type="match status" value="2"/>
</dbReference>
<dbReference type="EMBL" id="JAMYWD010000003">
    <property type="protein sequence ID" value="KAJ4977062.1"/>
    <property type="molecule type" value="Genomic_DNA"/>
</dbReference>
<dbReference type="Pfam" id="PF03489">
    <property type="entry name" value="SapB_2"/>
    <property type="match status" value="1"/>
</dbReference>
<accession>A0A9Q0KUG6</accession>
<proteinExistence type="predicted"/>
<feature type="domain" description="Saposin B-type" evidence="3">
    <location>
        <begin position="220"/>
        <end position="300"/>
    </location>
</feature>
<reference evidence="4" key="1">
    <citation type="journal article" date="2023" name="Plant J.">
        <title>The genome of the king protea, Protea cynaroides.</title>
        <authorList>
            <person name="Chang J."/>
            <person name="Duong T.A."/>
            <person name="Schoeman C."/>
            <person name="Ma X."/>
            <person name="Roodt D."/>
            <person name="Barker N."/>
            <person name="Li Z."/>
            <person name="Van de Peer Y."/>
            <person name="Mizrachi E."/>
        </authorList>
    </citation>
    <scope>NUCLEOTIDE SEQUENCE</scope>
    <source>
        <tissue evidence="4">Young leaves</tissue>
    </source>
</reference>
<dbReference type="SUPFAM" id="SSF47862">
    <property type="entry name" value="Saposin"/>
    <property type="match status" value="2"/>
</dbReference>
<keyword evidence="1" id="KW-1015">Disulfide bond</keyword>
<dbReference type="AlphaFoldDB" id="A0A9Q0KUG6"/>
<gene>
    <name evidence="4" type="ORF">NE237_002168</name>
</gene>
<dbReference type="Proteomes" id="UP001141806">
    <property type="component" value="Unassembled WGS sequence"/>
</dbReference>
<dbReference type="InterPro" id="IPR008138">
    <property type="entry name" value="SapB_2"/>
</dbReference>
<keyword evidence="5" id="KW-1185">Reference proteome</keyword>
<evidence type="ECO:0000259" key="3">
    <source>
        <dbReference type="PROSITE" id="PS50015"/>
    </source>
</evidence>
<dbReference type="InterPro" id="IPR008139">
    <property type="entry name" value="SaposinB_dom"/>
</dbReference>
<evidence type="ECO:0000313" key="4">
    <source>
        <dbReference type="EMBL" id="KAJ4977062.1"/>
    </source>
</evidence>
<evidence type="ECO:0000256" key="1">
    <source>
        <dbReference type="ARBA" id="ARBA00023157"/>
    </source>
</evidence>
<dbReference type="InterPro" id="IPR051428">
    <property type="entry name" value="Sphingo_Act-Surfact_Prot"/>
</dbReference>
<dbReference type="PROSITE" id="PS50015">
    <property type="entry name" value="SAP_B"/>
    <property type="match status" value="2"/>
</dbReference>
<keyword evidence="2" id="KW-0325">Glycoprotein</keyword>
<sequence>MKSRFEKKCLAAFSRISFSTQNSRAEIPLPSEEHPRDFLFFVIKGEPEACVCLNPYIRKDSGLKGKIAENGVTSVQIQHVAWSSEGLSPEFICQSCLEVSRKTVKALSDPLLPEKLSTFVDDACHILPSDMRVKCVKMLGTHINQAIVFLQDYFSEENLCNSTGLCPSNANTFPMLNLGKDLHLTIARDLLTKPAVNLRLQPEMQISSSMLQKFTNEISDDKSCAGCHAAMEEIRDGFEDPRMKIKLLKILLKACDNVENHVKECKRMVMEYGPLIMANIGKFLSDNDFCTMVHICKHSSHNTLKTTEDFHPLIELPTSSNRGAIFK</sequence>
<dbReference type="PANTHER" id="PTHR11480:SF87">
    <property type="entry name" value="PROSAPOSIN-LIKE"/>
    <property type="match status" value="1"/>
</dbReference>